<dbReference type="Proteomes" id="UP000029121">
    <property type="component" value="Unassembled WGS sequence"/>
</dbReference>
<proteinExistence type="predicted"/>
<evidence type="ECO:0000313" key="2">
    <source>
        <dbReference type="Proteomes" id="UP000029121"/>
    </source>
</evidence>
<keyword evidence="2" id="KW-1185">Reference proteome</keyword>
<dbReference type="EMBL" id="KB870805">
    <property type="protein sequence ID" value="EOA37338.1"/>
    <property type="molecule type" value="Genomic_DNA"/>
</dbReference>
<organism evidence="1 2">
    <name type="scientific">Capsella rubella</name>
    <dbReference type="NCBI Taxonomy" id="81985"/>
    <lineage>
        <taxon>Eukaryota</taxon>
        <taxon>Viridiplantae</taxon>
        <taxon>Streptophyta</taxon>
        <taxon>Embryophyta</taxon>
        <taxon>Tracheophyta</taxon>
        <taxon>Spermatophyta</taxon>
        <taxon>Magnoliopsida</taxon>
        <taxon>eudicotyledons</taxon>
        <taxon>Gunneridae</taxon>
        <taxon>Pentapetalae</taxon>
        <taxon>rosids</taxon>
        <taxon>malvids</taxon>
        <taxon>Brassicales</taxon>
        <taxon>Brassicaceae</taxon>
        <taxon>Camelineae</taxon>
        <taxon>Capsella</taxon>
    </lineage>
</organism>
<dbReference type="eggNOG" id="KOG1072">
    <property type="taxonomic scope" value="Eukaryota"/>
</dbReference>
<accession>R0IK28</accession>
<protein>
    <submittedName>
        <fullName evidence="1">Uncharacterized protein</fullName>
    </submittedName>
</protein>
<reference evidence="2" key="1">
    <citation type="journal article" date="2013" name="Nat. Genet.">
        <title>The Capsella rubella genome and the genomic consequences of rapid mating system evolution.</title>
        <authorList>
            <person name="Slotte T."/>
            <person name="Hazzouri K.M."/>
            <person name="Agren J.A."/>
            <person name="Koenig D."/>
            <person name="Maumus F."/>
            <person name="Guo Y.L."/>
            <person name="Steige K."/>
            <person name="Platts A.E."/>
            <person name="Escobar J.S."/>
            <person name="Newman L.K."/>
            <person name="Wang W."/>
            <person name="Mandakova T."/>
            <person name="Vello E."/>
            <person name="Smith L.M."/>
            <person name="Henz S.R."/>
            <person name="Steffen J."/>
            <person name="Takuno S."/>
            <person name="Brandvain Y."/>
            <person name="Coop G."/>
            <person name="Andolfatto P."/>
            <person name="Hu T.T."/>
            <person name="Blanchette M."/>
            <person name="Clark R.M."/>
            <person name="Quesneville H."/>
            <person name="Nordborg M."/>
            <person name="Gaut B.S."/>
            <person name="Lysak M.A."/>
            <person name="Jenkins J."/>
            <person name="Grimwood J."/>
            <person name="Chapman J."/>
            <person name="Prochnik S."/>
            <person name="Shu S."/>
            <person name="Rokhsar D."/>
            <person name="Schmutz J."/>
            <person name="Weigel D."/>
            <person name="Wright S.I."/>
        </authorList>
    </citation>
    <scope>NUCLEOTIDE SEQUENCE [LARGE SCALE GENOMIC DNA]</scope>
    <source>
        <strain evidence="2">cv. Monte Gargano</strain>
    </source>
</reference>
<sequence>MTQRHKLGRQYYRQHLISLASSVGERRVTVWWETRIACGERLLCNPGWSCPKCKTEIWCAEITFERRDGLRDLWGYVQWSKIMLTLDRWDCDNNKDSLLNSVIVTC</sequence>
<name>R0IK28_9BRAS</name>
<evidence type="ECO:0000313" key="1">
    <source>
        <dbReference type="EMBL" id="EOA37338.1"/>
    </source>
</evidence>
<gene>
    <name evidence="1" type="ORF">CARUB_v10011050mg</name>
</gene>
<dbReference type="AlphaFoldDB" id="R0IK28"/>